<evidence type="ECO:0000313" key="6">
    <source>
        <dbReference type="Proteomes" id="UP001152797"/>
    </source>
</evidence>
<feature type="compositionally biased region" description="Basic and acidic residues" evidence="1">
    <location>
        <begin position="341"/>
        <end position="363"/>
    </location>
</feature>
<evidence type="ECO:0000256" key="1">
    <source>
        <dbReference type="SAM" id="MobiDB-lite"/>
    </source>
</evidence>
<reference evidence="4" key="2">
    <citation type="submission" date="2024-04" db="EMBL/GenBank/DDBJ databases">
        <authorList>
            <person name="Chen Y."/>
            <person name="Shah S."/>
            <person name="Dougan E. K."/>
            <person name="Thang M."/>
            <person name="Chan C."/>
        </authorList>
    </citation>
    <scope>NUCLEOTIDE SEQUENCE [LARGE SCALE GENOMIC DNA]</scope>
</reference>
<gene>
    <name evidence="3" type="ORF">C1SCF055_LOCUS37706</name>
</gene>
<dbReference type="EMBL" id="CAMXCT010005556">
    <property type="protein sequence ID" value="CAI4012665.1"/>
    <property type="molecule type" value="Genomic_DNA"/>
</dbReference>
<organism evidence="3">
    <name type="scientific">Cladocopium goreaui</name>
    <dbReference type="NCBI Taxonomy" id="2562237"/>
    <lineage>
        <taxon>Eukaryota</taxon>
        <taxon>Sar</taxon>
        <taxon>Alveolata</taxon>
        <taxon>Dinophyceae</taxon>
        <taxon>Suessiales</taxon>
        <taxon>Symbiodiniaceae</taxon>
        <taxon>Cladocopium</taxon>
    </lineage>
</organism>
<dbReference type="OrthoDB" id="426813at2759"/>
<evidence type="ECO:0000313" key="4">
    <source>
        <dbReference type="EMBL" id="CAL1166040.1"/>
    </source>
</evidence>
<comment type="caution">
    <text evidence="3">The sequence shown here is derived from an EMBL/GenBank/DDBJ whole genome shotgun (WGS) entry which is preliminary data.</text>
</comment>
<accession>A0A9P1DLV7</accession>
<dbReference type="Gene3D" id="3.40.50.11500">
    <property type="match status" value="1"/>
</dbReference>
<keyword evidence="6" id="KW-1185">Reference proteome</keyword>
<dbReference type="EMBL" id="CAMXCT020005556">
    <property type="protein sequence ID" value="CAL1166040.1"/>
    <property type="molecule type" value="Genomic_DNA"/>
</dbReference>
<reference evidence="3" key="1">
    <citation type="submission" date="2022-10" db="EMBL/GenBank/DDBJ databases">
        <authorList>
            <person name="Chen Y."/>
            <person name="Dougan E. K."/>
            <person name="Chan C."/>
            <person name="Rhodes N."/>
            <person name="Thang M."/>
        </authorList>
    </citation>
    <scope>NUCLEOTIDE SEQUENCE</scope>
</reference>
<dbReference type="Proteomes" id="UP001152797">
    <property type="component" value="Unassembled WGS sequence"/>
</dbReference>
<evidence type="ECO:0000313" key="5">
    <source>
        <dbReference type="EMBL" id="CAL4799977.1"/>
    </source>
</evidence>
<proteinExistence type="predicted"/>
<evidence type="ECO:0000259" key="2">
    <source>
        <dbReference type="Pfam" id="PF02141"/>
    </source>
</evidence>
<dbReference type="Pfam" id="PF02141">
    <property type="entry name" value="DENN"/>
    <property type="match status" value="1"/>
</dbReference>
<dbReference type="AlphaFoldDB" id="A0A9P1DLV7"/>
<feature type="region of interest" description="Disordered" evidence="1">
    <location>
        <begin position="284"/>
        <end position="368"/>
    </location>
</feature>
<protein>
    <submittedName>
        <fullName evidence="5">Solute-binding protein family 3/N-terminal domain-containing protein</fullName>
    </submittedName>
</protein>
<feature type="region of interest" description="Disordered" evidence="1">
    <location>
        <begin position="445"/>
        <end position="465"/>
    </location>
</feature>
<evidence type="ECO:0000313" key="3">
    <source>
        <dbReference type="EMBL" id="CAI4012665.1"/>
    </source>
</evidence>
<dbReference type="InterPro" id="IPR043153">
    <property type="entry name" value="DENN_C"/>
</dbReference>
<feature type="domain" description="cDENN" evidence="2">
    <location>
        <begin position="708"/>
        <end position="776"/>
    </location>
</feature>
<name>A0A9P1DLV7_9DINO</name>
<dbReference type="EMBL" id="CAMXCT030005556">
    <property type="protein sequence ID" value="CAL4799977.1"/>
    <property type="molecule type" value="Genomic_DNA"/>
</dbReference>
<feature type="region of interest" description="Disordered" evidence="1">
    <location>
        <begin position="26"/>
        <end position="45"/>
    </location>
</feature>
<dbReference type="InterPro" id="IPR001194">
    <property type="entry name" value="cDENN_dom"/>
</dbReference>
<sequence length="973" mass="109292">MFHGKEPKDDQASTSEVASLRDAVAKLERGRQRAEQMARERAERAAEMQQEIARLQAENKRLGARVRGEAFGLEQAARNGHNDSLVDRLVEENRQLLADKERLLLEISRLARDNQRLLKAHERRDPELHEVRGSHFKIEQTEDLPGSVPRAEEMMQGAKRPSVRFGVPEVGRPLSPVLSEHAVPDSSRLDEARHLLSNMRGARESQKPLNQKADVRQSLSHITAASLAAGVTHGHGQHIGHANVAVKDSFGKAGSARTHEVWPETSGSESAGSAYYLNLESGIFDRDRQSPGTMERGSPGTDSSAYPPAWSEGPGTPSESDRSASTGALSLSHKRCRTHPGHQEADRGRKMVDHPVERQEPGSRKVRGRVATESLPPEYFKSRGKGARDGPLDALSLFAPQPVTPRQRRLSTPTLSTLEQVAREPTLPQESENIIEAFFVIDMHEGQQDTPPRHSVRPDRPAGNRRKTRLASLIPGLEKSRSRTCWPDEMQGSELEQLLVERGFCPGPTDYRFNGNAFVFSLQATALNPKAHPDDPVPFCIVCSEDMKMSALPADHRKFLGEMDEEEQEVTRQDDCDDMMQHIPDGGVLCLVSKIPFFDFSFTLLDLLRRNLAKAPAILERINRAGMAKLARGVEVSDLLGSPRVLGLRAMTQRMPRELLSKGCDWSQLGNLTRHESSSPLAHTLARWQGWWGLLTLLMRWGDRLLEEVILKLLPCVLLEQQVVLFGDAQRTCVVAFLLRGMLWPFKWQHLFVCAPWPPEELQNVPLVEAPFPFIFAFGETAMLQHFWGYQNMYDLPENIVACLLRDRWVVINEKLKTSGGLTGKTLKFPPFVHSELRSQIKEARSALRNQHGLLEIVQKVQDAIEAAMGKLANIVNRYAQSQVEAEAARSKAKDVDDLYERSCQRAENEERFLAWLHKEPAFGSVEQADFLSVLLFGSYGWKLMREAKQAWLAAFGWKEIHSQADAWVLRNC</sequence>